<dbReference type="GO" id="GO:0005886">
    <property type="term" value="C:plasma membrane"/>
    <property type="evidence" value="ECO:0007669"/>
    <property type="project" value="UniProtKB-SubCell"/>
</dbReference>
<evidence type="ECO:0000256" key="5">
    <source>
        <dbReference type="ARBA" id="ARBA00022927"/>
    </source>
</evidence>
<dbReference type="InterPro" id="IPR001708">
    <property type="entry name" value="YidC/ALB3/OXA1/COX18"/>
</dbReference>
<feature type="transmembrane region" description="Helical" evidence="10">
    <location>
        <begin position="136"/>
        <end position="155"/>
    </location>
</feature>
<dbReference type="NCBIfam" id="TIGR03592">
    <property type="entry name" value="yidC_oxa1_cterm"/>
    <property type="match status" value="1"/>
</dbReference>
<evidence type="ECO:0000256" key="9">
    <source>
        <dbReference type="RuleBase" id="RU003945"/>
    </source>
</evidence>
<comment type="caution">
    <text evidence="12">The sequence shown here is derived from an EMBL/GenBank/DDBJ whole genome shotgun (WGS) entry which is preliminary data.</text>
</comment>
<evidence type="ECO:0000256" key="2">
    <source>
        <dbReference type="ARBA" id="ARBA00022448"/>
    </source>
</evidence>
<dbReference type="RefSeq" id="WP_250861509.1">
    <property type="nucleotide sequence ID" value="NZ_JAGSOJ010000005.1"/>
</dbReference>
<evidence type="ECO:0000256" key="4">
    <source>
        <dbReference type="ARBA" id="ARBA00022692"/>
    </source>
</evidence>
<dbReference type="CDD" id="cd20070">
    <property type="entry name" value="5TM_YidC_Alb3"/>
    <property type="match status" value="1"/>
</dbReference>
<keyword evidence="3" id="KW-1003">Cell membrane</keyword>
<dbReference type="PANTHER" id="PTHR12428">
    <property type="entry name" value="OXA1"/>
    <property type="match status" value="1"/>
</dbReference>
<reference evidence="12" key="1">
    <citation type="journal article" date="2021" name="mSystems">
        <title>Bacteria and Archaea Synergistically Convert Glycine Betaine to Biogenic Methane in the Formosa Cold Seep of the South China Sea.</title>
        <authorList>
            <person name="Li L."/>
            <person name="Zhang W."/>
            <person name="Zhang S."/>
            <person name="Song L."/>
            <person name="Sun Q."/>
            <person name="Zhang H."/>
            <person name="Xiang H."/>
            <person name="Dong X."/>
        </authorList>
    </citation>
    <scope>NUCLEOTIDE SEQUENCE</scope>
    <source>
        <strain evidence="12">ZWT</strain>
    </source>
</reference>
<dbReference type="Pfam" id="PF02096">
    <property type="entry name" value="60KD_IMP"/>
    <property type="match status" value="1"/>
</dbReference>
<dbReference type="InterPro" id="IPR047196">
    <property type="entry name" value="YidC_ALB_C"/>
</dbReference>
<keyword evidence="8" id="KW-0143">Chaperone</keyword>
<name>A0A9J6P689_9CLOT</name>
<evidence type="ECO:0000256" key="10">
    <source>
        <dbReference type="SAM" id="Phobius"/>
    </source>
</evidence>
<evidence type="ECO:0000256" key="7">
    <source>
        <dbReference type="ARBA" id="ARBA00023136"/>
    </source>
</evidence>
<keyword evidence="7 10" id="KW-0472">Membrane</keyword>
<keyword evidence="6 10" id="KW-1133">Transmembrane helix</keyword>
<keyword evidence="13" id="KW-1185">Reference proteome</keyword>
<feature type="domain" description="Membrane insertase YidC/Oxa/ALB C-terminal" evidence="11">
    <location>
        <begin position="30"/>
        <end position="211"/>
    </location>
</feature>
<dbReference type="GO" id="GO:0051205">
    <property type="term" value="P:protein insertion into membrane"/>
    <property type="evidence" value="ECO:0007669"/>
    <property type="project" value="TreeGrafter"/>
</dbReference>
<comment type="subcellular location">
    <subcellularLocation>
        <location evidence="1">Cell membrane</location>
        <topology evidence="1">Multi-pass membrane protein</topology>
    </subcellularLocation>
    <subcellularLocation>
        <location evidence="9">Membrane</location>
        <topology evidence="9">Multi-pass membrane protein</topology>
    </subcellularLocation>
</comment>
<feature type="transmembrane region" description="Helical" evidence="10">
    <location>
        <begin position="95"/>
        <end position="116"/>
    </location>
</feature>
<dbReference type="EMBL" id="JAGSOJ010000005">
    <property type="protein sequence ID" value="MCM1992354.1"/>
    <property type="molecule type" value="Genomic_DNA"/>
</dbReference>
<keyword evidence="5" id="KW-0653">Protein transport</keyword>
<sequence length="220" mass="24901">MNILVQPIEAFFEFIRTSIEIMIPNPNISYGLAIIVLTIIVRLLLLPLTLKQTKSMSKMTEIQPELKKLQDKYKNDPQRLNQETMKLYKENGANPMSGCLPLLIQMPIIIALFTVFRELQGIENVGFVLTPWIESLALPDPYFILPVMSAILTFLSMKLSSAGTGNAQMGTMNIVMTAFILYVSLKFSAALLLYWVINNLIQLLQTFIIKKMKKSEPTKA</sequence>
<dbReference type="PRINTS" id="PR00701">
    <property type="entry name" value="60KDINNERMP"/>
</dbReference>
<dbReference type="Proteomes" id="UP001056429">
    <property type="component" value="Unassembled WGS sequence"/>
</dbReference>
<evidence type="ECO:0000256" key="6">
    <source>
        <dbReference type="ARBA" id="ARBA00022989"/>
    </source>
</evidence>
<evidence type="ECO:0000259" key="11">
    <source>
        <dbReference type="Pfam" id="PF02096"/>
    </source>
</evidence>
<reference evidence="12" key="2">
    <citation type="submission" date="2021-04" db="EMBL/GenBank/DDBJ databases">
        <authorList>
            <person name="Dong X."/>
        </authorList>
    </citation>
    <scope>NUCLEOTIDE SEQUENCE</scope>
    <source>
        <strain evidence="12">ZWT</strain>
    </source>
</reference>
<dbReference type="PANTHER" id="PTHR12428:SF65">
    <property type="entry name" value="CYTOCHROME C OXIDASE ASSEMBLY PROTEIN COX18, MITOCHONDRIAL"/>
    <property type="match status" value="1"/>
</dbReference>
<dbReference type="AlphaFoldDB" id="A0A9J6P689"/>
<accession>A0A9J6P689</accession>
<organism evidence="12 13">
    <name type="scientific">Oceanirhabdus seepicola</name>
    <dbReference type="NCBI Taxonomy" id="2828781"/>
    <lineage>
        <taxon>Bacteria</taxon>
        <taxon>Bacillati</taxon>
        <taxon>Bacillota</taxon>
        <taxon>Clostridia</taxon>
        <taxon>Eubacteriales</taxon>
        <taxon>Clostridiaceae</taxon>
        <taxon>Oceanirhabdus</taxon>
    </lineage>
</organism>
<dbReference type="GO" id="GO:0015031">
    <property type="term" value="P:protein transport"/>
    <property type="evidence" value="ECO:0007669"/>
    <property type="project" value="UniProtKB-KW"/>
</dbReference>
<protein>
    <submittedName>
        <fullName evidence="12">Membrane protein insertase YidC</fullName>
    </submittedName>
</protein>
<feature type="transmembrane region" description="Helical" evidence="10">
    <location>
        <begin position="28"/>
        <end position="50"/>
    </location>
</feature>
<keyword evidence="4 9" id="KW-0812">Transmembrane</keyword>
<evidence type="ECO:0000256" key="3">
    <source>
        <dbReference type="ARBA" id="ARBA00022475"/>
    </source>
</evidence>
<evidence type="ECO:0000313" key="12">
    <source>
        <dbReference type="EMBL" id="MCM1992354.1"/>
    </source>
</evidence>
<evidence type="ECO:0000313" key="13">
    <source>
        <dbReference type="Proteomes" id="UP001056429"/>
    </source>
</evidence>
<proteinExistence type="inferred from homology"/>
<keyword evidence="2" id="KW-0813">Transport</keyword>
<evidence type="ECO:0000256" key="1">
    <source>
        <dbReference type="ARBA" id="ARBA00004651"/>
    </source>
</evidence>
<dbReference type="InterPro" id="IPR028055">
    <property type="entry name" value="YidC/Oxa/ALB_C"/>
</dbReference>
<evidence type="ECO:0000256" key="8">
    <source>
        <dbReference type="ARBA" id="ARBA00023186"/>
    </source>
</evidence>
<gene>
    <name evidence="12" type="primary">yidC</name>
    <name evidence="12" type="ORF">KDK92_21785</name>
</gene>
<dbReference type="GO" id="GO:0032977">
    <property type="term" value="F:membrane insertase activity"/>
    <property type="evidence" value="ECO:0007669"/>
    <property type="project" value="InterPro"/>
</dbReference>
<comment type="similarity">
    <text evidence="9">Belongs to the OXA1/ALB3/YidC family.</text>
</comment>